<evidence type="ECO:0000313" key="3">
    <source>
        <dbReference type="Proteomes" id="UP000546126"/>
    </source>
</evidence>
<feature type="region of interest" description="Disordered" evidence="1">
    <location>
        <begin position="6"/>
        <end position="59"/>
    </location>
</feature>
<comment type="caution">
    <text evidence="2">The sequence shown here is derived from an EMBL/GenBank/DDBJ whole genome shotgun (WGS) entry which is preliminary data.</text>
</comment>
<gene>
    <name evidence="2" type="ORF">HT134_17845</name>
</gene>
<accession>A0A7Y6IQ28</accession>
<reference evidence="2 3" key="1">
    <citation type="submission" date="2020-06" db="EMBL/GenBank/DDBJ databases">
        <authorList>
            <person name="Chanama M."/>
        </authorList>
    </citation>
    <scope>NUCLEOTIDE SEQUENCE [LARGE SCALE GENOMIC DNA]</scope>
    <source>
        <strain evidence="2 3">TBRC6557</strain>
    </source>
</reference>
<sequence>MLVCEVGQMDRLPGAQPAAGGQGGAQRGRNTAHDLAVACDTSKPDLRRRPKPKRAASHQLEHAATYGGTSLAPHDLKEQLNTLTALTDRDELLLRDYHDAIASGDDIQAAVTLVRIQYAAATQFCDRGGKR</sequence>
<protein>
    <submittedName>
        <fullName evidence="2">Uncharacterized protein</fullName>
    </submittedName>
</protein>
<evidence type="ECO:0000313" key="2">
    <source>
        <dbReference type="EMBL" id="NUW41991.1"/>
    </source>
</evidence>
<name>A0A7Y6IQ28_9ACTN</name>
<dbReference type="Proteomes" id="UP000546126">
    <property type="component" value="Unassembled WGS sequence"/>
</dbReference>
<dbReference type="AlphaFoldDB" id="A0A7Y6IQ28"/>
<proteinExistence type="predicted"/>
<keyword evidence="3" id="KW-1185">Reference proteome</keyword>
<dbReference type="RefSeq" id="WP_175601494.1">
    <property type="nucleotide sequence ID" value="NZ_JABWGO010000003.1"/>
</dbReference>
<organism evidence="2 3">
    <name type="scientific">Nonomuraea rhodomycinica</name>
    <dbReference type="NCBI Taxonomy" id="1712872"/>
    <lineage>
        <taxon>Bacteria</taxon>
        <taxon>Bacillati</taxon>
        <taxon>Actinomycetota</taxon>
        <taxon>Actinomycetes</taxon>
        <taxon>Streptosporangiales</taxon>
        <taxon>Streptosporangiaceae</taxon>
        <taxon>Nonomuraea</taxon>
    </lineage>
</organism>
<dbReference type="EMBL" id="JABWGO010000003">
    <property type="protein sequence ID" value="NUW41991.1"/>
    <property type="molecule type" value="Genomic_DNA"/>
</dbReference>
<evidence type="ECO:0000256" key="1">
    <source>
        <dbReference type="SAM" id="MobiDB-lite"/>
    </source>
</evidence>